<name>W6JYP9_9MICO</name>
<dbReference type="NCBIfam" id="NF007225">
    <property type="entry name" value="PRK09643.1"/>
    <property type="match status" value="1"/>
</dbReference>
<keyword evidence="10" id="KW-1185">Reference proteome</keyword>
<dbReference type="STRING" id="1193182.BN11_3370008"/>
<evidence type="ECO:0000259" key="7">
    <source>
        <dbReference type="Pfam" id="PF04542"/>
    </source>
</evidence>
<evidence type="ECO:0000256" key="1">
    <source>
        <dbReference type="ARBA" id="ARBA00010641"/>
    </source>
</evidence>
<keyword evidence="4" id="KW-0238">DNA-binding</keyword>
<dbReference type="InterPro" id="IPR036388">
    <property type="entry name" value="WH-like_DNA-bd_sf"/>
</dbReference>
<dbReference type="Pfam" id="PF08281">
    <property type="entry name" value="Sigma70_r4_2"/>
    <property type="match status" value="1"/>
</dbReference>
<dbReference type="GO" id="GO:0016987">
    <property type="term" value="F:sigma factor activity"/>
    <property type="evidence" value="ECO:0007669"/>
    <property type="project" value="UniProtKB-KW"/>
</dbReference>
<feature type="domain" description="RNA polymerase sigma factor 70 region 4 type 2" evidence="8">
    <location>
        <begin position="134"/>
        <end position="185"/>
    </location>
</feature>
<dbReference type="CDD" id="cd06171">
    <property type="entry name" value="Sigma70_r4"/>
    <property type="match status" value="1"/>
</dbReference>
<dbReference type="AlphaFoldDB" id="W6JYP9"/>
<dbReference type="InterPro" id="IPR013249">
    <property type="entry name" value="RNA_pol_sigma70_r4_t2"/>
</dbReference>
<dbReference type="InterPro" id="IPR013324">
    <property type="entry name" value="RNA_pol_sigma_r3/r4-like"/>
</dbReference>
<dbReference type="NCBIfam" id="TIGR02937">
    <property type="entry name" value="sigma70-ECF"/>
    <property type="match status" value="1"/>
</dbReference>
<dbReference type="SUPFAM" id="SSF88946">
    <property type="entry name" value="Sigma2 domain of RNA polymerase sigma factors"/>
    <property type="match status" value="1"/>
</dbReference>
<evidence type="ECO:0000313" key="9">
    <source>
        <dbReference type="EMBL" id="CCH73846.1"/>
    </source>
</evidence>
<dbReference type="Gene3D" id="1.10.10.10">
    <property type="entry name" value="Winged helix-like DNA-binding domain superfamily/Winged helix DNA-binding domain"/>
    <property type="match status" value="1"/>
</dbReference>
<accession>W6JYP9</accession>
<dbReference type="PANTHER" id="PTHR43133">
    <property type="entry name" value="RNA POLYMERASE ECF-TYPE SIGMA FACTO"/>
    <property type="match status" value="1"/>
</dbReference>
<dbReference type="RefSeq" id="WP_048699452.1">
    <property type="nucleotide sequence ID" value="NZ_HG764815.1"/>
</dbReference>
<evidence type="ECO:0000259" key="8">
    <source>
        <dbReference type="Pfam" id="PF08281"/>
    </source>
</evidence>
<dbReference type="Pfam" id="PF04542">
    <property type="entry name" value="Sigma70_r2"/>
    <property type="match status" value="1"/>
</dbReference>
<evidence type="ECO:0000256" key="4">
    <source>
        <dbReference type="ARBA" id="ARBA00023125"/>
    </source>
</evidence>
<keyword evidence="2" id="KW-0805">Transcription regulation</keyword>
<organism evidence="9 10">
    <name type="scientific">Nostocoides australiense Ben110</name>
    <dbReference type="NCBI Taxonomy" id="1193182"/>
    <lineage>
        <taxon>Bacteria</taxon>
        <taxon>Bacillati</taxon>
        <taxon>Actinomycetota</taxon>
        <taxon>Actinomycetes</taxon>
        <taxon>Micrococcales</taxon>
        <taxon>Intrasporangiaceae</taxon>
        <taxon>Nostocoides</taxon>
    </lineage>
</organism>
<sequence length="211" mass="22939">MSDIAGDATRPATPDGLLDLRECSDKGLMARHNDGDTDAFGELFRRHKDRMWGVALRTCGNPDLAADAVQDAFISALRRSDSYRGDAAVTTWLHRITVNACLDRLRRQKPTSELPEYDLTDGSDAPRDVDIRLTVQEALAKIPEQQRAALVLVDMYAVPVAEAAEILGVAEGTVKSRCFRGRAALAEILADKAPETSGKSVENSMEPDGEA</sequence>
<keyword evidence="3" id="KW-0731">Sigma factor</keyword>
<dbReference type="Proteomes" id="UP000035763">
    <property type="component" value="Unassembled WGS sequence"/>
</dbReference>
<dbReference type="Gene3D" id="1.10.1740.10">
    <property type="match status" value="1"/>
</dbReference>
<dbReference type="InterPro" id="IPR013325">
    <property type="entry name" value="RNA_pol_sigma_r2"/>
</dbReference>
<comment type="caution">
    <text evidence="9">The sequence shown here is derived from an EMBL/GenBank/DDBJ whole genome shotgun (WGS) entry which is preliminary data.</text>
</comment>
<dbReference type="GO" id="GO:0006352">
    <property type="term" value="P:DNA-templated transcription initiation"/>
    <property type="evidence" value="ECO:0007669"/>
    <property type="project" value="InterPro"/>
</dbReference>
<dbReference type="SUPFAM" id="SSF88659">
    <property type="entry name" value="Sigma3 and sigma4 domains of RNA polymerase sigma factors"/>
    <property type="match status" value="1"/>
</dbReference>
<proteinExistence type="inferred from homology"/>
<dbReference type="InterPro" id="IPR014284">
    <property type="entry name" value="RNA_pol_sigma-70_dom"/>
</dbReference>
<dbReference type="EMBL" id="CAJA01000265">
    <property type="protein sequence ID" value="CCH73846.1"/>
    <property type="molecule type" value="Genomic_DNA"/>
</dbReference>
<evidence type="ECO:0000313" key="10">
    <source>
        <dbReference type="Proteomes" id="UP000035763"/>
    </source>
</evidence>
<evidence type="ECO:0000256" key="3">
    <source>
        <dbReference type="ARBA" id="ARBA00023082"/>
    </source>
</evidence>
<comment type="similarity">
    <text evidence="1">Belongs to the sigma-70 factor family. ECF subfamily.</text>
</comment>
<gene>
    <name evidence="9" type="ORF">BN11_3370008</name>
</gene>
<evidence type="ECO:0000256" key="6">
    <source>
        <dbReference type="SAM" id="MobiDB-lite"/>
    </source>
</evidence>
<dbReference type="InterPro" id="IPR039425">
    <property type="entry name" value="RNA_pol_sigma-70-like"/>
</dbReference>
<protein>
    <submittedName>
        <fullName evidence="9">RNA polymerase, sigma subunit, ECF family</fullName>
    </submittedName>
</protein>
<feature type="domain" description="RNA polymerase sigma-70 region 2" evidence="7">
    <location>
        <begin position="43"/>
        <end position="109"/>
    </location>
</feature>
<dbReference type="InterPro" id="IPR007627">
    <property type="entry name" value="RNA_pol_sigma70_r2"/>
</dbReference>
<reference evidence="9 10" key="1">
    <citation type="journal article" date="2013" name="ISME J.">
        <title>A metabolic model for members of the genus Tetrasphaera involved in enhanced biological phosphorus removal.</title>
        <authorList>
            <person name="Kristiansen R."/>
            <person name="Nguyen H.T.T."/>
            <person name="Saunders A.M."/>
            <person name="Nielsen J.L."/>
            <person name="Wimmer R."/>
            <person name="Le V.Q."/>
            <person name="McIlroy S.J."/>
            <person name="Petrovski S."/>
            <person name="Seviour R.J."/>
            <person name="Calteau A."/>
            <person name="Nielsen K.L."/>
            <person name="Nielsen P.H."/>
        </authorList>
    </citation>
    <scope>NUCLEOTIDE SEQUENCE [LARGE SCALE GENOMIC DNA]</scope>
    <source>
        <strain evidence="9 10">Ben110</strain>
    </source>
</reference>
<evidence type="ECO:0000256" key="5">
    <source>
        <dbReference type="ARBA" id="ARBA00023163"/>
    </source>
</evidence>
<feature type="region of interest" description="Disordered" evidence="6">
    <location>
        <begin position="192"/>
        <end position="211"/>
    </location>
</feature>
<dbReference type="GO" id="GO:0003677">
    <property type="term" value="F:DNA binding"/>
    <property type="evidence" value="ECO:0007669"/>
    <property type="project" value="UniProtKB-KW"/>
</dbReference>
<dbReference type="PANTHER" id="PTHR43133:SF50">
    <property type="entry name" value="ECF RNA POLYMERASE SIGMA FACTOR SIGM"/>
    <property type="match status" value="1"/>
</dbReference>
<dbReference type="OrthoDB" id="3747638at2"/>
<keyword evidence="5" id="KW-0804">Transcription</keyword>
<evidence type="ECO:0000256" key="2">
    <source>
        <dbReference type="ARBA" id="ARBA00023015"/>
    </source>
</evidence>